<protein>
    <submittedName>
        <fullName evidence="2">Uncharacterized protein</fullName>
    </submittedName>
</protein>
<feature type="compositionally biased region" description="Low complexity" evidence="1">
    <location>
        <begin position="186"/>
        <end position="199"/>
    </location>
</feature>
<organism evidence="2">
    <name type="scientific">uncultured Thermomicrobiales bacterium</name>
    <dbReference type="NCBI Taxonomy" id="1645740"/>
    <lineage>
        <taxon>Bacteria</taxon>
        <taxon>Pseudomonadati</taxon>
        <taxon>Thermomicrobiota</taxon>
        <taxon>Thermomicrobia</taxon>
        <taxon>Thermomicrobiales</taxon>
        <taxon>environmental samples</taxon>
    </lineage>
</organism>
<dbReference type="EMBL" id="CADCWM010001178">
    <property type="protein sequence ID" value="CAA9589456.1"/>
    <property type="molecule type" value="Genomic_DNA"/>
</dbReference>
<feature type="non-terminal residue" evidence="2">
    <location>
        <position position="1"/>
    </location>
</feature>
<accession>A0A6J4VVN2</accession>
<feature type="region of interest" description="Disordered" evidence="1">
    <location>
        <begin position="81"/>
        <end position="104"/>
    </location>
</feature>
<proteinExistence type="predicted"/>
<dbReference type="AlphaFoldDB" id="A0A6J4VVN2"/>
<gene>
    <name evidence="2" type="ORF">AVDCRST_MAG88-4579</name>
</gene>
<sequence>ARGGDTPQHAPRQAEDGPVLDPRGDDKAALRGRGRARGVTEHEPRLRQPELTLGERHGDLHRLGPSNATLQVLQAGVAIPLRGQDRAEGDAGRRRDPAGADPFRLDRRLAQITQRALVIAPAVEHIPQAGAAERHPPQVAGALRHRQTTPVVALDRRVTVGHGRRRGSPTAGGGGGAHLVLRRDGAASSPSGSAEAVPVQPQDRRQTGQMLEGTIELATRPVDRAELVIALLHAHRVAEFAPQPEAVKVVFEGVVRPPRRVGSQAEDVERVGSHAPVVRTERPFEGGEHPLRQLGRRWIGPLQRLGARRRHLQRRQRGRGCTGGAVPEQGDALLVGAERLAHLAAPLPHEPQLVPEPGPVERRGPRSGEAGLVIFLGDAEVGPEQADIAELLV</sequence>
<feature type="region of interest" description="Disordered" evidence="1">
    <location>
        <begin position="159"/>
        <end position="205"/>
    </location>
</feature>
<evidence type="ECO:0000256" key="1">
    <source>
        <dbReference type="SAM" id="MobiDB-lite"/>
    </source>
</evidence>
<feature type="compositionally biased region" description="Basic and acidic residues" evidence="1">
    <location>
        <begin position="83"/>
        <end position="104"/>
    </location>
</feature>
<evidence type="ECO:0000313" key="2">
    <source>
        <dbReference type="EMBL" id="CAA9589456.1"/>
    </source>
</evidence>
<feature type="region of interest" description="Disordered" evidence="1">
    <location>
        <begin position="1"/>
        <end position="63"/>
    </location>
</feature>
<feature type="compositionally biased region" description="Basic and acidic residues" evidence="1">
    <location>
        <begin position="38"/>
        <end position="62"/>
    </location>
</feature>
<name>A0A6J4VVN2_9BACT</name>
<reference evidence="2" key="1">
    <citation type="submission" date="2020-02" db="EMBL/GenBank/DDBJ databases">
        <authorList>
            <person name="Meier V. D."/>
        </authorList>
    </citation>
    <scope>NUCLEOTIDE SEQUENCE</scope>
    <source>
        <strain evidence="2">AVDCRST_MAG88</strain>
    </source>
</reference>
<feature type="region of interest" description="Disordered" evidence="1">
    <location>
        <begin position="346"/>
        <end position="366"/>
    </location>
</feature>